<keyword evidence="5" id="KW-1185">Reference proteome</keyword>
<evidence type="ECO:0000259" key="3">
    <source>
        <dbReference type="Pfam" id="PF08327"/>
    </source>
</evidence>
<dbReference type="InterPro" id="IPR023393">
    <property type="entry name" value="START-like_dom_sf"/>
</dbReference>
<dbReference type="Proteomes" id="UP000188342">
    <property type="component" value="Unassembled WGS sequence"/>
</dbReference>
<sequence>MSDQIPSEAPEATMDTAVRVSRQVSHPIDDVWKVLLTDEGTEALLGPGGKLGTKGQGWQADDGTHGVTRSFHAKEQIRFSWHRDQDAPATIVDLELAPVDDNTTKLEIVHDKLPVDADREWLSDRWTKALDRIADDAL</sequence>
<evidence type="ECO:0000256" key="1">
    <source>
        <dbReference type="ARBA" id="ARBA00006817"/>
    </source>
</evidence>
<organism evidence="4 5">
    <name type="scientific">Luteococcus japonicus LSP_Lj1</name>
    <dbReference type="NCBI Taxonomy" id="1255658"/>
    <lineage>
        <taxon>Bacteria</taxon>
        <taxon>Bacillati</taxon>
        <taxon>Actinomycetota</taxon>
        <taxon>Actinomycetes</taxon>
        <taxon>Propionibacteriales</taxon>
        <taxon>Propionibacteriaceae</taxon>
        <taxon>Luteococcus</taxon>
    </lineage>
</organism>
<dbReference type="SUPFAM" id="SSF55961">
    <property type="entry name" value="Bet v1-like"/>
    <property type="match status" value="1"/>
</dbReference>
<dbReference type="Pfam" id="PF08327">
    <property type="entry name" value="AHSA1"/>
    <property type="match status" value="1"/>
</dbReference>
<gene>
    <name evidence="4" type="ORF">FM114_10120</name>
</gene>
<dbReference type="STRING" id="1255658.FM114_10120"/>
<evidence type="ECO:0000256" key="2">
    <source>
        <dbReference type="SAM" id="MobiDB-lite"/>
    </source>
</evidence>
<protein>
    <recommendedName>
        <fullName evidence="3">Activator of Hsp90 ATPase homologue 1/2-like C-terminal domain-containing protein</fullName>
    </recommendedName>
</protein>
<feature type="compositionally biased region" description="Gly residues" evidence="2">
    <location>
        <begin position="46"/>
        <end position="55"/>
    </location>
</feature>
<name>A0A1R4JXD1_9ACTN</name>
<proteinExistence type="inferred from homology"/>
<dbReference type="CDD" id="cd07814">
    <property type="entry name" value="SRPBCC_CalC_Aha1-like"/>
    <property type="match status" value="1"/>
</dbReference>
<dbReference type="OrthoDB" id="3828589at2"/>
<dbReference type="EMBL" id="FUKQ01000036">
    <property type="protein sequence ID" value="SJN36717.1"/>
    <property type="molecule type" value="Genomic_DNA"/>
</dbReference>
<evidence type="ECO:0000313" key="5">
    <source>
        <dbReference type="Proteomes" id="UP000188342"/>
    </source>
</evidence>
<dbReference type="Gene3D" id="3.30.530.20">
    <property type="match status" value="1"/>
</dbReference>
<evidence type="ECO:0000313" key="4">
    <source>
        <dbReference type="EMBL" id="SJN36717.1"/>
    </source>
</evidence>
<feature type="domain" description="Activator of Hsp90 ATPase homologue 1/2-like C-terminal" evidence="3">
    <location>
        <begin position="26"/>
        <end position="134"/>
    </location>
</feature>
<dbReference type="AlphaFoldDB" id="A0A1R4JXD1"/>
<reference evidence="4 5" key="1">
    <citation type="submission" date="2017-02" db="EMBL/GenBank/DDBJ databases">
        <authorList>
            <person name="Peterson S.W."/>
        </authorList>
    </citation>
    <scope>NUCLEOTIDE SEQUENCE [LARGE SCALE GENOMIC DNA]</scope>
    <source>
        <strain evidence="4 5">LSP_Lj1</strain>
    </source>
</reference>
<feature type="region of interest" description="Disordered" evidence="2">
    <location>
        <begin position="44"/>
        <end position="66"/>
    </location>
</feature>
<comment type="similarity">
    <text evidence="1">Belongs to the AHA1 family.</text>
</comment>
<dbReference type="InterPro" id="IPR013538">
    <property type="entry name" value="ASHA1/2-like_C"/>
</dbReference>
<accession>A0A1R4JXD1</accession>
<dbReference type="RefSeq" id="WP_094765034.1">
    <property type="nucleotide sequence ID" value="NZ_FUKQ01000036.1"/>
</dbReference>